<gene>
    <name evidence="1" type="ORF">SDC9_211540</name>
</gene>
<dbReference type="Gene3D" id="3.60.10.10">
    <property type="entry name" value="Endonuclease/exonuclease/phosphatase"/>
    <property type="match status" value="1"/>
</dbReference>
<dbReference type="AlphaFoldDB" id="A0A645JVQ2"/>
<accession>A0A645JVQ2</accession>
<sequence length="114" mass="12559">MLHESGYLDSYRVIHPNPVTHPGFTYPVNNPALPVSSLACAPEVDERDRMDFIYYSPDEVLHAVDSQVVAPAGDILRGERVPNDGEDSFIEPAGGWPTDHKGVLSTFKLIGRAR</sequence>
<protein>
    <recommendedName>
        <fullName evidence="2">Endonuclease/exonuclease/phosphatase domain-containing protein</fullName>
    </recommendedName>
</protein>
<proteinExistence type="predicted"/>
<name>A0A645JVQ2_9ZZZZ</name>
<dbReference type="PANTHER" id="PTHR41349:SF1">
    <property type="entry name" value="PROTEIN CBG08683"/>
    <property type="match status" value="1"/>
</dbReference>
<evidence type="ECO:0008006" key="2">
    <source>
        <dbReference type="Google" id="ProtNLM"/>
    </source>
</evidence>
<dbReference type="EMBL" id="VSSQ01143672">
    <property type="protein sequence ID" value="MPN63774.1"/>
    <property type="molecule type" value="Genomic_DNA"/>
</dbReference>
<dbReference type="PANTHER" id="PTHR41349">
    <property type="match status" value="1"/>
</dbReference>
<evidence type="ECO:0000313" key="1">
    <source>
        <dbReference type="EMBL" id="MPN63774.1"/>
    </source>
</evidence>
<reference evidence="1" key="1">
    <citation type="submission" date="2019-08" db="EMBL/GenBank/DDBJ databases">
        <authorList>
            <person name="Kucharzyk K."/>
            <person name="Murdoch R.W."/>
            <person name="Higgins S."/>
            <person name="Loffler F."/>
        </authorList>
    </citation>
    <scope>NUCLEOTIDE SEQUENCE</scope>
</reference>
<dbReference type="SUPFAM" id="SSF56219">
    <property type="entry name" value="DNase I-like"/>
    <property type="match status" value="1"/>
</dbReference>
<comment type="caution">
    <text evidence="1">The sequence shown here is derived from an EMBL/GenBank/DDBJ whole genome shotgun (WGS) entry which is preliminary data.</text>
</comment>
<dbReference type="InterPro" id="IPR036691">
    <property type="entry name" value="Endo/exonu/phosph_ase_sf"/>
</dbReference>
<organism evidence="1">
    <name type="scientific">bioreactor metagenome</name>
    <dbReference type="NCBI Taxonomy" id="1076179"/>
    <lineage>
        <taxon>unclassified sequences</taxon>
        <taxon>metagenomes</taxon>
        <taxon>ecological metagenomes</taxon>
    </lineage>
</organism>